<comment type="similarity">
    <text evidence="2">Belongs to the GtrA family.</text>
</comment>
<dbReference type="HOGENOM" id="CLU_083873_4_3_9"/>
<evidence type="ECO:0000256" key="3">
    <source>
        <dbReference type="ARBA" id="ARBA00022692"/>
    </source>
</evidence>
<proteinExistence type="inferred from homology"/>
<feature type="transmembrane region" description="Helical" evidence="6">
    <location>
        <begin position="79"/>
        <end position="100"/>
    </location>
</feature>
<feature type="transmembrane region" description="Helical" evidence="6">
    <location>
        <begin position="47"/>
        <end position="67"/>
    </location>
</feature>
<feature type="transmembrane region" description="Helical" evidence="6">
    <location>
        <begin position="20"/>
        <end position="41"/>
    </location>
</feature>
<dbReference type="BioCyc" id="LACI272621:G1G49-1265-MONOMER"/>
<name>Q5FJK9_LACAC</name>
<sequence>MVEKIKALFLSEDFRQLIGYCLIGGLGLVVDFGVFTLLVHLNVNVELANFISSSCGLINNFLWNSFANFKVHDKLLLRFISYYLVGQVTTIFTTLCLFIFVDKLGYNTIIVKVVSTFIATLIQFVINKVLTFRKDTRIKKED</sequence>
<dbReference type="KEGG" id="lac:LBA1285"/>
<feature type="transmembrane region" description="Helical" evidence="6">
    <location>
        <begin position="106"/>
        <end position="130"/>
    </location>
</feature>
<evidence type="ECO:0000256" key="1">
    <source>
        <dbReference type="ARBA" id="ARBA00004141"/>
    </source>
</evidence>
<evidence type="ECO:0000256" key="2">
    <source>
        <dbReference type="ARBA" id="ARBA00009399"/>
    </source>
</evidence>
<dbReference type="PANTHER" id="PTHR38459">
    <property type="entry name" value="PROPHAGE BACTOPRENOL-LINKED GLUCOSE TRANSLOCASE HOMOLOG"/>
    <property type="match status" value="1"/>
</dbReference>
<comment type="subcellular location">
    <subcellularLocation>
        <location evidence="1">Membrane</location>
        <topology evidence="1">Multi-pass membrane protein</topology>
    </subcellularLocation>
</comment>
<evidence type="ECO:0000256" key="5">
    <source>
        <dbReference type="ARBA" id="ARBA00023136"/>
    </source>
</evidence>
<dbReference type="RefSeq" id="WP_011254406.1">
    <property type="nucleotide sequence ID" value="NC_006814.3"/>
</dbReference>
<dbReference type="PANTHER" id="PTHR38459:SF1">
    <property type="entry name" value="PROPHAGE BACTOPRENOL-LINKED GLUCOSE TRANSLOCASE HOMOLOG"/>
    <property type="match status" value="1"/>
</dbReference>
<evidence type="ECO:0000313" key="8">
    <source>
        <dbReference type="EMBL" id="AAV43115.1"/>
    </source>
</evidence>
<evidence type="ECO:0000313" key="9">
    <source>
        <dbReference type="Proteomes" id="UP000006381"/>
    </source>
</evidence>
<feature type="domain" description="GtrA/DPMS transmembrane" evidence="7">
    <location>
        <begin position="20"/>
        <end position="132"/>
    </location>
</feature>
<accession>Q5FJK9</accession>
<dbReference type="STRING" id="272621.LBA1285"/>
<evidence type="ECO:0000256" key="4">
    <source>
        <dbReference type="ARBA" id="ARBA00022989"/>
    </source>
</evidence>
<keyword evidence="3 6" id="KW-0812">Transmembrane</keyword>
<keyword evidence="5 6" id="KW-0472">Membrane</keyword>
<dbReference type="EMBL" id="CP000033">
    <property type="protein sequence ID" value="AAV43115.1"/>
    <property type="molecule type" value="Genomic_DNA"/>
</dbReference>
<evidence type="ECO:0000256" key="6">
    <source>
        <dbReference type="SAM" id="Phobius"/>
    </source>
</evidence>
<gene>
    <name evidence="8" type="ordered locus">LBA1285</name>
</gene>
<protein>
    <recommendedName>
        <fullName evidence="7">GtrA/DPMS transmembrane domain-containing protein</fullName>
    </recommendedName>
</protein>
<dbReference type="eggNOG" id="COG2246">
    <property type="taxonomic scope" value="Bacteria"/>
</dbReference>
<dbReference type="GO" id="GO:0000271">
    <property type="term" value="P:polysaccharide biosynthetic process"/>
    <property type="evidence" value="ECO:0007669"/>
    <property type="project" value="InterPro"/>
</dbReference>
<dbReference type="PATRIC" id="fig|272621.13.peg.1217"/>
<dbReference type="Pfam" id="PF04138">
    <property type="entry name" value="GtrA_DPMS_TM"/>
    <property type="match status" value="1"/>
</dbReference>
<reference evidence="8 9" key="1">
    <citation type="journal article" date="2005" name="Proc. Natl. Acad. Sci. U.S.A.">
        <title>Complete genome sequence of the probiotic lactic acid bacterium Lactobacillus acidophilus NCFM.</title>
        <authorList>
            <person name="Altermann E."/>
            <person name="Russell W.M."/>
            <person name="Azcarate-Peril M.A."/>
            <person name="Barrangou R."/>
            <person name="Buck B.L."/>
            <person name="McAuliffe O."/>
            <person name="Souther N."/>
            <person name="Dobson A."/>
            <person name="Duong T."/>
            <person name="Callanan M."/>
            <person name="Lick S."/>
            <person name="Hamrick A."/>
            <person name="Cano R."/>
            <person name="Klaenhammer T.R."/>
        </authorList>
    </citation>
    <scope>NUCLEOTIDE SEQUENCE [LARGE SCALE GENOMIC DNA]</scope>
    <source>
        <strain evidence="9">ATCC 700396 / NCK56 / N2 / NCFM</strain>
    </source>
</reference>
<evidence type="ECO:0000259" key="7">
    <source>
        <dbReference type="Pfam" id="PF04138"/>
    </source>
</evidence>
<dbReference type="AlphaFoldDB" id="Q5FJK9"/>
<organism evidence="9">
    <name type="scientific">Lactobacillus acidophilus (strain ATCC 700396 / NCK56 / N2 / NCFM)</name>
    <dbReference type="NCBI Taxonomy" id="272621"/>
    <lineage>
        <taxon>Bacteria</taxon>
        <taxon>Bacillati</taxon>
        <taxon>Bacillota</taxon>
        <taxon>Bacilli</taxon>
        <taxon>Lactobacillales</taxon>
        <taxon>Lactobacillaceae</taxon>
        <taxon>Lactobacillus</taxon>
    </lineage>
</organism>
<dbReference type="OrthoDB" id="2302003at2"/>
<dbReference type="InterPro" id="IPR007267">
    <property type="entry name" value="GtrA_DPMS_TM"/>
</dbReference>
<dbReference type="GO" id="GO:0005886">
    <property type="term" value="C:plasma membrane"/>
    <property type="evidence" value="ECO:0007669"/>
    <property type="project" value="TreeGrafter"/>
</dbReference>
<dbReference type="InterPro" id="IPR051401">
    <property type="entry name" value="GtrA_CellWall_Glycosyl"/>
</dbReference>
<dbReference type="Proteomes" id="UP000006381">
    <property type="component" value="Chromosome"/>
</dbReference>
<keyword evidence="4 6" id="KW-1133">Transmembrane helix</keyword>
<keyword evidence="9" id="KW-1185">Reference proteome</keyword>